<gene>
    <name evidence="1" type="ORF">HSBGL_0065</name>
</gene>
<sequence length="117" mass="12132">MTAESADGLVIDRRSTLALFGALGSAGLFSSAGSADTGAVDASADLDVSVDDDRPAGTEALLQLIADEYGDVLSEEQISQLESDVASNRESASTLRAFDLANGDDMATTFRAYRGSY</sequence>
<organism evidence="1 2">
    <name type="scientific">Halapricum desulfuricans</name>
    <dbReference type="NCBI Taxonomy" id="2841257"/>
    <lineage>
        <taxon>Archaea</taxon>
        <taxon>Methanobacteriati</taxon>
        <taxon>Methanobacteriota</taxon>
        <taxon>Stenosarchaea group</taxon>
        <taxon>Halobacteria</taxon>
        <taxon>Halobacteriales</taxon>
        <taxon>Haloarculaceae</taxon>
        <taxon>Halapricum</taxon>
    </lineage>
</organism>
<dbReference type="AlphaFoldDB" id="A0A897NDP9"/>
<dbReference type="EMBL" id="CP064789">
    <property type="protein sequence ID" value="QSG10511.1"/>
    <property type="molecule type" value="Genomic_DNA"/>
</dbReference>
<name>A0A897NDP9_9EURY</name>
<dbReference type="Proteomes" id="UP000663305">
    <property type="component" value="Chromosome"/>
</dbReference>
<proteinExistence type="predicted"/>
<evidence type="ECO:0000313" key="2">
    <source>
        <dbReference type="Proteomes" id="UP000663305"/>
    </source>
</evidence>
<reference evidence="1" key="1">
    <citation type="submission" date="2020-11" db="EMBL/GenBank/DDBJ databases">
        <title>Carbohydrate-dependent, anaerobic sulfur respiration: A novel catabolism in halophilic archaea.</title>
        <authorList>
            <person name="Sorokin D.Y."/>
            <person name="Messina E."/>
            <person name="Smedile F."/>
            <person name="La Cono V."/>
            <person name="Hallsworth J.E."/>
            <person name="Yakimov M.M."/>
        </authorList>
    </citation>
    <scope>NUCLEOTIDE SEQUENCE</scope>
    <source>
        <strain evidence="1">HSR-Bgl</strain>
    </source>
</reference>
<evidence type="ECO:0000313" key="1">
    <source>
        <dbReference type="EMBL" id="QSG10511.1"/>
    </source>
</evidence>
<accession>A0A897NDP9</accession>
<protein>
    <submittedName>
        <fullName evidence="1">Uncharacterized protein</fullName>
    </submittedName>
</protein>